<dbReference type="AlphaFoldDB" id="A0A451AWP1"/>
<evidence type="ECO:0000259" key="2">
    <source>
        <dbReference type="Pfam" id="PF10546"/>
    </source>
</evidence>
<name>A0A451AWP1_9GAMM</name>
<evidence type="ECO:0000313" key="3">
    <source>
        <dbReference type="EMBL" id="VFK61676.1"/>
    </source>
</evidence>
<protein>
    <submittedName>
        <fullName evidence="5">P63C domain-containing protein</fullName>
    </submittedName>
</protein>
<reference evidence="5" key="1">
    <citation type="submission" date="2019-02" db="EMBL/GenBank/DDBJ databases">
        <authorList>
            <person name="Gruber-Vodicka R. H."/>
            <person name="Seah K. B. B."/>
        </authorList>
    </citation>
    <scope>NUCLEOTIDE SEQUENCE</scope>
    <source>
        <strain evidence="4">BECK_BY1</strain>
        <strain evidence="5">BECK_BY2</strain>
        <strain evidence="3">BECK_BY3</strain>
    </source>
</reference>
<dbReference type="EMBL" id="CAADFY010000267">
    <property type="protein sequence ID" value="VFK61676.1"/>
    <property type="molecule type" value="Genomic_DNA"/>
</dbReference>
<dbReference type="Pfam" id="PF10546">
    <property type="entry name" value="P63C"/>
    <property type="match status" value="1"/>
</dbReference>
<keyword evidence="1" id="KW-0175">Coiled coil</keyword>
<dbReference type="InterPro" id="IPR018874">
    <property type="entry name" value="Phage_Mx8_p63_C"/>
</dbReference>
<organism evidence="5">
    <name type="scientific">Candidatus Kentrum sp. TUN</name>
    <dbReference type="NCBI Taxonomy" id="2126343"/>
    <lineage>
        <taxon>Bacteria</taxon>
        <taxon>Pseudomonadati</taxon>
        <taxon>Pseudomonadota</taxon>
        <taxon>Gammaproteobacteria</taxon>
        <taxon>Candidatus Kentrum</taxon>
    </lineage>
</organism>
<feature type="coiled-coil region" evidence="1">
    <location>
        <begin position="178"/>
        <end position="205"/>
    </location>
</feature>
<dbReference type="EMBL" id="CAADFX010000285">
    <property type="protein sequence ID" value="VFK64748.1"/>
    <property type="molecule type" value="Genomic_DNA"/>
</dbReference>
<accession>A0A451AWP1</accession>
<sequence length="337" mass="38720">MPRKPEKIIEPIDADFDDVTKALVTTSVESKIANEGFEKIIHIGELELGDAVVPCYVTETKKRLLSARRMQVALGVTNPTTKSGNQAPGTRLDRFLGQKSLKPLFFMISERTLLEPVRAKYGDQVITGYQAELLPELCEVMLHGRREGLLATERQKTIAAQCEVILPSLAKLGIIALVDEATGYLEAAEREKNEYRELFKEFIRKDAKQYESEFPDELYDVFYKIYGYERISKGRRPLFFAQVTKKYVYDPLAYSNGVILEMLDEKNPMEITVSGKKRRKYKLFQFLEDIGTSALRKHLWKLIGIGEAARNKQEFDRNFDRVFGKQILLPFPYPDEE</sequence>
<evidence type="ECO:0000313" key="4">
    <source>
        <dbReference type="EMBL" id="VFK64748.1"/>
    </source>
</evidence>
<evidence type="ECO:0000256" key="1">
    <source>
        <dbReference type="SAM" id="Coils"/>
    </source>
</evidence>
<evidence type="ECO:0000313" key="5">
    <source>
        <dbReference type="EMBL" id="VFK70464.1"/>
    </source>
</evidence>
<dbReference type="EMBL" id="CAADFV010000268">
    <property type="protein sequence ID" value="VFK70464.1"/>
    <property type="molecule type" value="Genomic_DNA"/>
</dbReference>
<proteinExistence type="predicted"/>
<gene>
    <name evidence="4" type="ORF">BECKTUN1418D_GA0071000_12851</name>
    <name evidence="5" type="ORF">BECKTUN1418E_GA0071001_12681</name>
    <name evidence="3" type="ORF">BECKTUN1418F_GA0071002_12671</name>
</gene>
<feature type="domain" description="Bacteriophage Mx8 p63 C-terminal" evidence="2">
    <location>
        <begin position="200"/>
        <end position="294"/>
    </location>
</feature>